<protein>
    <recommendedName>
        <fullName evidence="3">Peptidase M23 domain-containing protein</fullName>
    </recommendedName>
</protein>
<dbReference type="AlphaFoldDB" id="A0A109RPC1"/>
<evidence type="ECO:0000313" key="1">
    <source>
        <dbReference type="EMBL" id="AMC10317.1"/>
    </source>
</evidence>
<reference evidence="1 2" key="2">
    <citation type="journal article" date="2016" name="Int. J. Syst. Evol. Microbiol.">
        <title>Lutibacter profundi sp. nov., isolated from a deep-sea hydrothermal system on the Arctic Mid-Ocean Ridge and emended description of the genus Lutibacter.</title>
        <authorList>
            <person name="Le Moine Bauer S."/>
            <person name="Roalkvam I."/>
            <person name="Steen I.H."/>
            <person name="Dahle H."/>
        </authorList>
    </citation>
    <scope>NUCLEOTIDE SEQUENCE [LARGE SCALE GENOMIC DNA]</scope>
    <source>
        <strain evidence="1 2">LP1</strain>
    </source>
</reference>
<evidence type="ECO:0008006" key="3">
    <source>
        <dbReference type="Google" id="ProtNLM"/>
    </source>
</evidence>
<reference evidence="2" key="1">
    <citation type="submission" date="2015-12" db="EMBL/GenBank/DDBJ databases">
        <title>Complete genome sequence of Lutibacter profundus strain LP1.</title>
        <authorList>
            <person name="Wissuwa J."/>
            <person name="Le Moine Bauer S."/>
            <person name="Stokke R."/>
            <person name="Dahle H."/>
            <person name="Steen I.H."/>
        </authorList>
    </citation>
    <scope>NUCLEOTIDE SEQUENCE [LARGE SCALE GENOMIC DNA]</scope>
    <source>
        <strain evidence="2">LP1</strain>
    </source>
</reference>
<dbReference type="EMBL" id="CP013355">
    <property type="protein sequence ID" value="AMC10317.1"/>
    <property type="molecule type" value="Genomic_DNA"/>
</dbReference>
<organism evidence="1 2">
    <name type="scientific">Lutibacter profundi</name>
    <dbReference type="NCBI Taxonomy" id="1622118"/>
    <lineage>
        <taxon>Bacteria</taxon>
        <taxon>Pseudomonadati</taxon>
        <taxon>Bacteroidota</taxon>
        <taxon>Flavobacteriia</taxon>
        <taxon>Flavobacteriales</taxon>
        <taxon>Flavobacteriaceae</taxon>
        <taxon>Lutibacter</taxon>
    </lineage>
</organism>
<dbReference type="KEGG" id="lut:Lupro_03185"/>
<evidence type="ECO:0000313" key="2">
    <source>
        <dbReference type="Proteomes" id="UP000059672"/>
    </source>
</evidence>
<dbReference type="OrthoDB" id="9805070at2"/>
<sequence>MNQITFYLILIILIFLSSCKKEDTTDLVEQISYEINENGIYQDFLTPDYYDTNKNDLRNEINKFIHFSRLNEYQHPFQNSNGDIITYSTNRAFGTGIGLGGTSQHHPAIDLHPTNPLDVTLYAVHEGIVNTYRNSPKYRHYLTITKEIKDSDNNNIGKLVTLYAHIDLDLDESQLIQLNGLYVNKGDLVSENLYSGTMGGAHLHFEIRFYRNSEIGNEEFYSWKSNGVYTVQSTGTLWFYGYWNSSIGYGFGNPINFGIE</sequence>
<keyword evidence="2" id="KW-1185">Reference proteome</keyword>
<dbReference type="InterPro" id="IPR011055">
    <property type="entry name" value="Dup_hybrid_motif"/>
</dbReference>
<accession>A0A109RPC1</accession>
<dbReference type="SUPFAM" id="SSF51261">
    <property type="entry name" value="Duplicated hybrid motif"/>
    <property type="match status" value="1"/>
</dbReference>
<proteinExistence type="predicted"/>
<dbReference type="Gene3D" id="2.70.70.10">
    <property type="entry name" value="Glucose Permease (Domain IIA)"/>
    <property type="match status" value="1"/>
</dbReference>
<name>A0A109RPC1_9FLAO</name>
<dbReference type="CDD" id="cd12797">
    <property type="entry name" value="M23_peptidase"/>
    <property type="match status" value="1"/>
</dbReference>
<dbReference type="RefSeq" id="WP_068206202.1">
    <property type="nucleotide sequence ID" value="NZ_CP013355.1"/>
</dbReference>
<gene>
    <name evidence="1" type="ORF">Lupro_03185</name>
</gene>
<dbReference type="Proteomes" id="UP000059672">
    <property type="component" value="Chromosome"/>
</dbReference>